<dbReference type="GO" id="GO:0005886">
    <property type="term" value="C:plasma membrane"/>
    <property type="evidence" value="ECO:0007669"/>
    <property type="project" value="TreeGrafter"/>
</dbReference>
<gene>
    <name evidence="12" type="ORF">AMON00008_LOCUS59018</name>
    <name evidence="13" type="ORF">AMON00008_LOCUS59026</name>
</gene>
<feature type="transmembrane region" description="Helical" evidence="10">
    <location>
        <begin position="205"/>
        <end position="226"/>
    </location>
</feature>
<evidence type="ECO:0000256" key="3">
    <source>
        <dbReference type="ARBA" id="ARBA00022448"/>
    </source>
</evidence>
<evidence type="ECO:0000256" key="9">
    <source>
        <dbReference type="SAM" id="MobiDB-lite"/>
    </source>
</evidence>
<keyword evidence="8 10" id="KW-0472">Membrane</keyword>
<proteinExistence type="inferred from homology"/>
<dbReference type="PANTHER" id="PTHR16228:SF7">
    <property type="entry name" value="SLC41A_MGTE INTEGRAL MEMBRANE DOMAIN-CONTAINING PROTEIN"/>
    <property type="match status" value="1"/>
</dbReference>
<evidence type="ECO:0000256" key="4">
    <source>
        <dbReference type="ARBA" id="ARBA00022692"/>
    </source>
</evidence>
<reference evidence="13" key="1">
    <citation type="submission" date="2021-01" db="EMBL/GenBank/DDBJ databases">
        <authorList>
            <person name="Corre E."/>
            <person name="Pelletier E."/>
            <person name="Niang G."/>
            <person name="Scheremetjew M."/>
            <person name="Finn R."/>
            <person name="Kale V."/>
            <person name="Holt S."/>
            <person name="Cochrane G."/>
            <person name="Meng A."/>
            <person name="Brown T."/>
            <person name="Cohen L."/>
        </authorList>
    </citation>
    <scope>NUCLEOTIDE SEQUENCE</scope>
    <source>
        <strain evidence="13">CCMP3105</strain>
    </source>
</reference>
<keyword evidence="3" id="KW-0813">Transport</keyword>
<evidence type="ECO:0000256" key="1">
    <source>
        <dbReference type="ARBA" id="ARBA00004141"/>
    </source>
</evidence>
<feature type="transmembrane region" description="Helical" evidence="10">
    <location>
        <begin position="173"/>
        <end position="193"/>
    </location>
</feature>
<feature type="compositionally biased region" description="Polar residues" evidence="9">
    <location>
        <begin position="24"/>
        <end position="41"/>
    </location>
</feature>
<feature type="domain" description="SLC41A/MgtE integral membrane" evidence="11">
    <location>
        <begin position="91"/>
        <end position="224"/>
    </location>
</feature>
<feature type="domain" description="SLC41A/MgtE integral membrane" evidence="11">
    <location>
        <begin position="304"/>
        <end position="466"/>
    </location>
</feature>
<keyword evidence="5" id="KW-0460">Magnesium</keyword>
<keyword evidence="4 10" id="KW-0812">Transmembrane</keyword>
<feature type="region of interest" description="Disordered" evidence="9">
    <location>
        <begin position="1"/>
        <end position="41"/>
    </location>
</feature>
<sequence length="484" mass="51126">MDSPHVKGGYRKLVDVDGGAEAKQSPSGRSSSYGQPSKQSTGRIREVASVVQEVFPPFLLAGLGMVAAGLLLRKVHRWPVFQEADEMLILVPALLGLKGNLEMTLAARLSTHANLGHMDAGGQLFDIVVGNVAVVLCQAIVVGFLASLVAVALDTLTADGWHAMHLLLLSSSAVTAASTASVLLAAVMILIVLMARRFGINPDNVASPIAGMLGDFCTLGLLAMFADLYWSTQLECLWPQWMANAFFCVLAPCCARVAFRNKHTASVLREGWTPVILSMLLSSFGGLILKHAVRHFVELAPFAPVTNGAGGNLAAVQSSRLSTDLHSHGELGTGVIPGKPPRLTSKGHVPLHVEDDEPLTPTGTFSALFKSDNHHACTARILISLAVPGALCFVFLIVGVRSKGSECPDPLFTVLYICAVLVQVSLLFVAAHGIVNALWRRSINPDNAAIPYVTSLGDVVGTTCLTAAFFVLRSLGGNSMDGPA</sequence>
<dbReference type="InterPro" id="IPR045349">
    <property type="entry name" value="SLC41A1-3"/>
</dbReference>
<comment type="similarity">
    <text evidence="2">Belongs to the SLC41A transporter family.</text>
</comment>
<evidence type="ECO:0000256" key="10">
    <source>
        <dbReference type="SAM" id="Phobius"/>
    </source>
</evidence>
<dbReference type="PANTHER" id="PTHR16228">
    <property type="entry name" value="DIVALENT CATION TRANSPORTER SOLUTE CARRIER FAMILY 41"/>
    <property type="match status" value="1"/>
</dbReference>
<evidence type="ECO:0000256" key="6">
    <source>
        <dbReference type="ARBA" id="ARBA00022989"/>
    </source>
</evidence>
<feature type="transmembrane region" description="Helical" evidence="10">
    <location>
        <begin position="128"/>
        <end position="153"/>
    </location>
</feature>
<accession>A0A6T1MAD9</accession>
<feature type="transmembrane region" description="Helical" evidence="10">
    <location>
        <begin position="54"/>
        <end position="72"/>
    </location>
</feature>
<dbReference type="FunFam" id="1.10.357.20:FF:000001">
    <property type="entry name" value="Solute carrier family 41 member 2"/>
    <property type="match status" value="1"/>
</dbReference>
<dbReference type="AlphaFoldDB" id="A0A6T1MAD9"/>
<dbReference type="Pfam" id="PF01769">
    <property type="entry name" value="MgtE"/>
    <property type="match status" value="2"/>
</dbReference>
<feature type="transmembrane region" description="Helical" evidence="10">
    <location>
        <begin position="412"/>
        <end position="438"/>
    </location>
</feature>
<evidence type="ECO:0000313" key="13">
    <source>
        <dbReference type="EMBL" id="CAE4659775.1"/>
    </source>
</evidence>
<feature type="transmembrane region" description="Helical" evidence="10">
    <location>
        <begin position="450"/>
        <end position="472"/>
    </location>
</feature>
<evidence type="ECO:0000313" key="12">
    <source>
        <dbReference type="EMBL" id="CAE4659764.1"/>
    </source>
</evidence>
<evidence type="ECO:0000259" key="11">
    <source>
        <dbReference type="Pfam" id="PF01769"/>
    </source>
</evidence>
<organism evidence="13">
    <name type="scientific">Alexandrium monilatum</name>
    <dbReference type="NCBI Taxonomy" id="311494"/>
    <lineage>
        <taxon>Eukaryota</taxon>
        <taxon>Sar</taxon>
        <taxon>Alveolata</taxon>
        <taxon>Dinophyceae</taxon>
        <taxon>Gonyaulacales</taxon>
        <taxon>Pyrocystaceae</taxon>
        <taxon>Alexandrium</taxon>
    </lineage>
</organism>
<feature type="transmembrane region" description="Helical" evidence="10">
    <location>
        <begin position="238"/>
        <end position="259"/>
    </location>
</feature>
<dbReference type="GO" id="GO:0008324">
    <property type="term" value="F:monoatomic cation transmembrane transporter activity"/>
    <property type="evidence" value="ECO:0007669"/>
    <property type="project" value="InterPro"/>
</dbReference>
<dbReference type="EMBL" id="HBNR01082474">
    <property type="protein sequence ID" value="CAE4659764.1"/>
    <property type="molecule type" value="Transcribed_RNA"/>
</dbReference>
<dbReference type="InterPro" id="IPR006667">
    <property type="entry name" value="SLC41_membr_dom"/>
</dbReference>
<dbReference type="EMBL" id="HBNR01082482">
    <property type="protein sequence ID" value="CAE4659775.1"/>
    <property type="molecule type" value="Transcribed_RNA"/>
</dbReference>
<keyword evidence="7" id="KW-0406">Ion transport</keyword>
<comment type="subcellular location">
    <subcellularLocation>
        <location evidence="1">Membrane</location>
        <topology evidence="1">Multi-pass membrane protein</topology>
    </subcellularLocation>
</comment>
<name>A0A6T1MAD9_9DINO</name>
<protein>
    <recommendedName>
        <fullName evidence="11">SLC41A/MgtE integral membrane domain-containing protein</fullName>
    </recommendedName>
</protein>
<evidence type="ECO:0000256" key="8">
    <source>
        <dbReference type="ARBA" id="ARBA00023136"/>
    </source>
</evidence>
<dbReference type="InterPro" id="IPR036739">
    <property type="entry name" value="SLC41_membr_dom_sf"/>
</dbReference>
<evidence type="ECO:0000256" key="5">
    <source>
        <dbReference type="ARBA" id="ARBA00022842"/>
    </source>
</evidence>
<keyword evidence="6 10" id="KW-1133">Transmembrane helix</keyword>
<evidence type="ECO:0000256" key="7">
    <source>
        <dbReference type="ARBA" id="ARBA00023065"/>
    </source>
</evidence>
<feature type="transmembrane region" description="Helical" evidence="10">
    <location>
        <begin position="271"/>
        <end position="289"/>
    </location>
</feature>
<evidence type="ECO:0000256" key="2">
    <source>
        <dbReference type="ARBA" id="ARBA00009749"/>
    </source>
</evidence>
<feature type="transmembrane region" description="Helical" evidence="10">
    <location>
        <begin position="381"/>
        <end position="400"/>
    </location>
</feature>
<dbReference type="Gene3D" id="1.10.357.20">
    <property type="entry name" value="SLC41 divalent cation transporters, integral membrane domain"/>
    <property type="match status" value="3"/>
</dbReference>
<dbReference type="SUPFAM" id="SSF161093">
    <property type="entry name" value="MgtE membrane domain-like"/>
    <property type="match status" value="2"/>
</dbReference>